<dbReference type="InterPro" id="IPR036569">
    <property type="entry name" value="RpiB_LacA_LacB_sf"/>
</dbReference>
<protein>
    <submittedName>
        <fullName evidence="3">Ribose 5-phosphate isomerase B</fullName>
    </submittedName>
</protein>
<accession>A0A5M3WRW9</accession>
<evidence type="ECO:0000313" key="3">
    <source>
        <dbReference type="EMBL" id="GES11246.1"/>
    </source>
</evidence>
<dbReference type="NCBIfam" id="TIGR01120">
    <property type="entry name" value="rpiB"/>
    <property type="match status" value="1"/>
</dbReference>
<evidence type="ECO:0000256" key="1">
    <source>
        <dbReference type="ARBA" id="ARBA00008754"/>
    </source>
</evidence>
<dbReference type="GO" id="GO:0005975">
    <property type="term" value="P:carbohydrate metabolic process"/>
    <property type="evidence" value="ECO:0007669"/>
    <property type="project" value="InterPro"/>
</dbReference>
<dbReference type="Proteomes" id="UP000331127">
    <property type="component" value="Unassembled WGS sequence"/>
</dbReference>
<sequence>MKIAVGADHLGFPLKETVKAHLSALGHEVVDFGVPDAREADYPDIAVVVARAVAAGAFDRAVLVCGTGIGMAITANKVPGVRAASVSDPYSAERARKSNDAQVLCLGARVVGPEVAVLLVDHWLASEFQAGGSARKVAKMNALDAERAS</sequence>
<dbReference type="Gene3D" id="3.40.1400.10">
    <property type="entry name" value="Sugar-phosphate isomerase, RpiB/LacA/LacB"/>
    <property type="match status" value="1"/>
</dbReference>
<dbReference type="NCBIfam" id="TIGR00689">
    <property type="entry name" value="rpiB_lacA_lacB"/>
    <property type="match status" value="1"/>
</dbReference>
<dbReference type="Pfam" id="PF02502">
    <property type="entry name" value="LacAB_rpiB"/>
    <property type="match status" value="1"/>
</dbReference>
<organism evidence="3 4">
    <name type="scientific">Acrocarpospora macrocephala</name>
    <dbReference type="NCBI Taxonomy" id="150177"/>
    <lineage>
        <taxon>Bacteria</taxon>
        <taxon>Bacillati</taxon>
        <taxon>Actinomycetota</taxon>
        <taxon>Actinomycetes</taxon>
        <taxon>Streptosporangiales</taxon>
        <taxon>Streptosporangiaceae</taxon>
        <taxon>Acrocarpospora</taxon>
    </lineage>
</organism>
<comment type="similarity">
    <text evidence="1">Belongs to the LacAB/RpiB family.</text>
</comment>
<dbReference type="GO" id="GO:0016861">
    <property type="term" value="F:intramolecular oxidoreductase activity, interconverting aldoses and ketoses"/>
    <property type="evidence" value="ECO:0007669"/>
    <property type="project" value="UniProtKB-ARBA"/>
</dbReference>
<dbReference type="InterPro" id="IPR004785">
    <property type="entry name" value="RpiB"/>
</dbReference>
<dbReference type="InterPro" id="IPR051812">
    <property type="entry name" value="SPI_LacAB/RpiB"/>
</dbReference>
<gene>
    <name evidence="3" type="ORF">Amac_048430</name>
</gene>
<dbReference type="OrthoDB" id="1778624at2"/>
<dbReference type="SUPFAM" id="SSF89623">
    <property type="entry name" value="Ribose/Galactose isomerase RpiB/AlsB"/>
    <property type="match status" value="1"/>
</dbReference>
<evidence type="ECO:0000313" key="4">
    <source>
        <dbReference type="Proteomes" id="UP000331127"/>
    </source>
</evidence>
<name>A0A5M3WRW9_9ACTN</name>
<dbReference type="PANTHER" id="PTHR43732">
    <property type="entry name" value="RIBOSE 5-PHOSPHATE ISOMERASE-RELATED"/>
    <property type="match status" value="1"/>
</dbReference>
<dbReference type="AlphaFoldDB" id="A0A5M3WRW9"/>
<comment type="caution">
    <text evidence="3">The sequence shown here is derived from an EMBL/GenBank/DDBJ whole genome shotgun (WGS) entry which is preliminary data.</text>
</comment>
<evidence type="ECO:0000256" key="2">
    <source>
        <dbReference type="ARBA" id="ARBA00023235"/>
    </source>
</evidence>
<proteinExistence type="inferred from homology"/>
<dbReference type="NCBIfam" id="NF004051">
    <property type="entry name" value="PRK05571.1"/>
    <property type="match status" value="1"/>
</dbReference>
<dbReference type="EMBL" id="BLAE01000028">
    <property type="protein sequence ID" value="GES11246.1"/>
    <property type="molecule type" value="Genomic_DNA"/>
</dbReference>
<dbReference type="RefSeq" id="WP_155356624.1">
    <property type="nucleotide sequence ID" value="NZ_BAAAHL010000011.1"/>
</dbReference>
<dbReference type="InterPro" id="IPR003500">
    <property type="entry name" value="RpiB_LacA_LacB"/>
</dbReference>
<keyword evidence="2 3" id="KW-0413">Isomerase</keyword>
<reference evidence="3 4" key="1">
    <citation type="submission" date="2019-10" db="EMBL/GenBank/DDBJ databases">
        <title>Whole genome shotgun sequence of Acrocarpospora macrocephala NBRC 16266.</title>
        <authorList>
            <person name="Ichikawa N."/>
            <person name="Kimura A."/>
            <person name="Kitahashi Y."/>
            <person name="Komaki H."/>
            <person name="Oguchi A."/>
        </authorList>
    </citation>
    <scope>NUCLEOTIDE SEQUENCE [LARGE SCALE GENOMIC DNA]</scope>
    <source>
        <strain evidence="3 4">NBRC 16266</strain>
    </source>
</reference>
<dbReference type="PIRSF" id="PIRSF005384">
    <property type="entry name" value="RpiB_LacA_B"/>
    <property type="match status" value="1"/>
</dbReference>
<keyword evidence="4" id="KW-1185">Reference proteome</keyword>
<dbReference type="PANTHER" id="PTHR43732:SF1">
    <property type="entry name" value="RIBOSE 5-PHOSPHATE ISOMERASE"/>
    <property type="match status" value="1"/>
</dbReference>